<accession>A0A6C0AVR9</accession>
<proteinExistence type="predicted"/>
<organism evidence="1">
    <name type="scientific">viral metagenome</name>
    <dbReference type="NCBI Taxonomy" id="1070528"/>
    <lineage>
        <taxon>unclassified sequences</taxon>
        <taxon>metagenomes</taxon>
        <taxon>organismal metagenomes</taxon>
    </lineage>
</organism>
<protein>
    <submittedName>
        <fullName evidence="1">Uncharacterized protein</fullName>
    </submittedName>
</protein>
<evidence type="ECO:0000313" key="1">
    <source>
        <dbReference type="EMBL" id="QHS83666.1"/>
    </source>
</evidence>
<sequence length="55" mass="5631">MNPCEEALITCCPIVCEKSKCEVTKLNISGSGSGSGWYSFSGSGSGCGGEYNSKS</sequence>
<reference evidence="1" key="1">
    <citation type="journal article" date="2020" name="Nature">
        <title>Giant virus diversity and host interactions through global metagenomics.</title>
        <authorList>
            <person name="Schulz F."/>
            <person name="Roux S."/>
            <person name="Paez-Espino D."/>
            <person name="Jungbluth S."/>
            <person name="Walsh D.A."/>
            <person name="Denef V.J."/>
            <person name="McMahon K.D."/>
            <person name="Konstantinidis K.T."/>
            <person name="Eloe-Fadrosh E.A."/>
            <person name="Kyrpides N.C."/>
            <person name="Woyke T."/>
        </authorList>
    </citation>
    <scope>NUCLEOTIDE SEQUENCE</scope>
    <source>
        <strain evidence="1">GVMAG-S-ERX555961-36</strain>
    </source>
</reference>
<dbReference type="EMBL" id="MN738761">
    <property type="protein sequence ID" value="QHS83666.1"/>
    <property type="molecule type" value="Genomic_DNA"/>
</dbReference>
<name>A0A6C0AVR9_9ZZZZ</name>
<dbReference type="AlphaFoldDB" id="A0A6C0AVR9"/>